<evidence type="ECO:0000313" key="6">
    <source>
        <dbReference type="Proteomes" id="UP001177744"/>
    </source>
</evidence>
<reference evidence="5" key="1">
    <citation type="submission" date="2023-06" db="EMBL/GenBank/DDBJ databases">
        <title>Reference genome for the Northern bat (Eptesicus nilssonii), a most northern bat species.</title>
        <authorList>
            <person name="Laine V.N."/>
            <person name="Pulliainen A.T."/>
            <person name="Lilley T.M."/>
        </authorList>
    </citation>
    <scope>NUCLEOTIDE SEQUENCE</scope>
    <source>
        <strain evidence="5">BLF_Eptnil</strain>
        <tissue evidence="5">Kidney</tissue>
    </source>
</reference>
<keyword evidence="3" id="KW-0687">Ribonucleoprotein</keyword>
<dbReference type="Pfam" id="PF03946">
    <property type="entry name" value="Ribosomal_L11_N"/>
    <property type="match status" value="1"/>
</dbReference>
<dbReference type="InterPro" id="IPR036796">
    <property type="entry name" value="Ribosomal_uL11_N_sf"/>
</dbReference>
<comment type="similarity">
    <text evidence="1">Belongs to the universal ribosomal protein uL11 family.</text>
</comment>
<evidence type="ECO:0000256" key="1">
    <source>
        <dbReference type="ARBA" id="ARBA00010537"/>
    </source>
</evidence>
<dbReference type="Proteomes" id="UP001177744">
    <property type="component" value="Unassembled WGS sequence"/>
</dbReference>
<keyword evidence="6" id="KW-1185">Reference proteome</keyword>
<gene>
    <name evidence="5" type="ORF">QTO34_004428</name>
</gene>
<dbReference type="EMBL" id="JAULJE010000014">
    <property type="protein sequence ID" value="KAK1334857.1"/>
    <property type="molecule type" value="Genomic_DNA"/>
</dbReference>
<dbReference type="Gene3D" id="3.30.1550.10">
    <property type="entry name" value="Ribosomal protein L11/L12, N-terminal domain"/>
    <property type="match status" value="1"/>
</dbReference>
<protein>
    <recommendedName>
        <fullName evidence="4">Large ribosomal subunit protein uL11 N-terminal domain-containing protein</fullName>
    </recommendedName>
</protein>
<dbReference type="InterPro" id="IPR020784">
    <property type="entry name" value="Ribosomal_uL11_N"/>
</dbReference>
<dbReference type="SUPFAM" id="SSF54747">
    <property type="entry name" value="Ribosomal L11/L12e N-terminal domain"/>
    <property type="match status" value="1"/>
</dbReference>
<proteinExistence type="inferred from homology"/>
<sequence>MELLRILYLKFTYSGPLTLGDRHCQLQEGCESTSSPSVLLLTPKMSSPVQPERSTRPLWDMEHLEAKHTFLWARWLPGRTWSWLMCCLIIETFLDHLKFNSTTTPGGYRVQIMKAFLQELGDVLRRLSFKPWFEQHFFEVGTQDPRSHSQHLYFLGTHVSIERNEDGAFRKMAGGENQSCFLFECRSPGCCAPWDERIPLPKYVGQFPGSGLGPGRWPWAQPHPTSLLRIAGADPQWFPAIRAGSPLVPKAFPALGSATPQRPCNGFLVGVAWLHSHGQTLSSRRRWRHELSVPPAQSDHPATPSPPPCASWPIVDIVKVRPGPLAPYRQPARCSLPLGSLLLTASTEAGEAPATTAALSSHEPGLWLNGTPPGSISSQERGPHPGGMAFCSFFPRAARMNSNKRQRIAAEATGGAGGGTRVAGVADWASRTLSSRRQRWRASSASAPWLCCGTEGASGQQAHVPLRTIKSGELGACLLWHQAFQKPPPSRKLLKGLVHQRTGTQLPRDRKRKRVYWTPDASIMPKLDPEIKIVYLRCTDGEVGATSALTPQICPLGLSPKKVADDIAKATADGGVSGLQPHCACHCCHSIGLLLLHSAVVSGLGGQPHKTAQVEEGKRSQGTLLREEALQAALPHPNPIHRLPARVVVTGWKAGFRVNLRQPCLHLQPALELPLAPIAGARHRSQSLSTISRCEQQLPALITPEGFSTSSCS</sequence>
<organism evidence="5 6">
    <name type="scientific">Cnephaeus nilssonii</name>
    <name type="common">Northern bat</name>
    <name type="synonym">Eptesicus nilssonii</name>
    <dbReference type="NCBI Taxonomy" id="3371016"/>
    <lineage>
        <taxon>Eukaryota</taxon>
        <taxon>Metazoa</taxon>
        <taxon>Chordata</taxon>
        <taxon>Craniata</taxon>
        <taxon>Vertebrata</taxon>
        <taxon>Euteleostomi</taxon>
        <taxon>Mammalia</taxon>
        <taxon>Eutheria</taxon>
        <taxon>Laurasiatheria</taxon>
        <taxon>Chiroptera</taxon>
        <taxon>Yangochiroptera</taxon>
        <taxon>Vespertilionidae</taxon>
        <taxon>Cnephaeus</taxon>
    </lineage>
</organism>
<dbReference type="AlphaFoldDB" id="A0AA40HQ80"/>
<evidence type="ECO:0000259" key="4">
    <source>
        <dbReference type="Pfam" id="PF03946"/>
    </source>
</evidence>
<dbReference type="GO" id="GO:0005840">
    <property type="term" value="C:ribosome"/>
    <property type="evidence" value="ECO:0007669"/>
    <property type="project" value="UniProtKB-KW"/>
</dbReference>
<evidence type="ECO:0000313" key="5">
    <source>
        <dbReference type="EMBL" id="KAK1334857.1"/>
    </source>
</evidence>
<evidence type="ECO:0000256" key="3">
    <source>
        <dbReference type="ARBA" id="ARBA00023274"/>
    </source>
</evidence>
<comment type="caution">
    <text evidence="5">The sequence shown here is derived from an EMBL/GenBank/DDBJ whole genome shotgun (WGS) entry which is preliminary data.</text>
</comment>
<feature type="domain" description="Large ribosomal subunit protein uL11 N-terminal" evidence="4">
    <location>
        <begin position="534"/>
        <end position="573"/>
    </location>
</feature>
<dbReference type="GO" id="GO:1990904">
    <property type="term" value="C:ribonucleoprotein complex"/>
    <property type="evidence" value="ECO:0007669"/>
    <property type="project" value="UniProtKB-KW"/>
</dbReference>
<accession>A0AA40HQ80</accession>
<name>A0AA40HQ80_CNENI</name>
<evidence type="ECO:0000256" key="2">
    <source>
        <dbReference type="ARBA" id="ARBA00022980"/>
    </source>
</evidence>
<keyword evidence="2" id="KW-0689">Ribosomal protein</keyword>